<evidence type="ECO:0000313" key="2">
    <source>
        <dbReference type="EMBL" id="MBD8029062.1"/>
    </source>
</evidence>
<proteinExistence type="predicted"/>
<reference evidence="2 3" key="1">
    <citation type="submission" date="2020-08" db="EMBL/GenBank/DDBJ databases">
        <title>A Genomic Blueprint of the Chicken Gut Microbiome.</title>
        <authorList>
            <person name="Gilroy R."/>
            <person name="Ravi A."/>
            <person name="Getino M."/>
            <person name="Pursley I."/>
            <person name="Horton D.L."/>
            <person name="Alikhan N.-F."/>
            <person name="Baker D."/>
            <person name="Gharbi K."/>
            <person name="Hall N."/>
            <person name="Watson M."/>
            <person name="Adriaenssens E.M."/>
            <person name="Foster-Nyarko E."/>
            <person name="Jarju S."/>
            <person name="Secka A."/>
            <person name="Antonio M."/>
            <person name="Oren A."/>
            <person name="Chaudhuri R."/>
            <person name="La Ragione R.M."/>
            <person name="Hildebrand F."/>
            <person name="Pallen M.J."/>
        </authorList>
    </citation>
    <scope>NUCLEOTIDE SEQUENCE [LARGE SCALE GENOMIC DNA]</scope>
    <source>
        <strain evidence="2 3">Sa1YVA5</strain>
    </source>
</reference>
<protein>
    <submittedName>
        <fullName evidence="2">Uncharacterized protein</fullName>
    </submittedName>
</protein>
<name>A0A8I0HN92_9CORY</name>
<dbReference type="Proteomes" id="UP000650224">
    <property type="component" value="Unassembled WGS sequence"/>
</dbReference>
<accession>A0A8I0HN92</accession>
<keyword evidence="3" id="KW-1185">Reference proteome</keyword>
<dbReference type="EMBL" id="JACSPR010000001">
    <property type="protein sequence ID" value="MBD8029062.1"/>
    <property type="molecule type" value="Genomic_DNA"/>
</dbReference>
<feature type="compositionally biased region" description="Polar residues" evidence="1">
    <location>
        <begin position="111"/>
        <end position="121"/>
    </location>
</feature>
<evidence type="ECO:0000256" key="1">
    <source>
        <dbReference type="SAM" id="MobiDB-lite"/>
    </source>
</evidence>
<organism evidence="2 3">
    <name type="scientific">Corynebacterium gallinarum</name>
    <dbReference type="NCBI Taxonomy" id="2762214"/>
    <lineage>
        <taxon>Bacteria</taxon>
        <taxon>Bacillati</taxon>
        <taxon>Actinomycetota</taxon>
        <taxon>Actinomycetes</taxon>
        <taxon>Mycobacteriales</taxon>
        <taxon>Corynebacteriaceae</taxon>
        <taxon>Corynebacterium</taxon>
    </lineage>
</organism>
<gene>
    <name evidence="2" type="ORF">H9627_01750</name>
</gene>
<sequence>MGLFRQNLQAEPSWAIRNCQESSKVQSMKRMTVVATLTIALLAGVAPCSAHEAASPVTIETAAHSTTISPAGVNPSSRSVADAVADAAAEASSSATPTPTSEAEAAPRPTNGAQVADSTGTDKGATDRGMWRDVVAEPGQTLHVKFEGDRVYRDLTIETPAQFATFDTVILQDQSIIVFVPSDFTTGATISPVFTISDAHGQLDSFSVTVEYPRSGTTEAEPASPLARLISDIAFRLPQLPFMTHLFKS</sequence>
<dbReference type="AlphaFoldDB" id="A0A8I0HN92"/>
<evidence type="ECO:0000313" key="3">
    <source>
        <dbReference type="Proteomes" id="UP000650224"/>
    </source>
</evidence>
<feature type="region of interest" description="Disordered" evidence="1">
    <location>
        <begin position="68"/>
        <end position="129"/>
    </location>
</feature>
<comment type="caution">
    <text evidence="2">The sequence shown here is derived from an EMBL/GenBank/DDBJ whole genome shotgun (WGS) entry which is preliminary data.</text>
</comment>
<feature type="compositionally biased region" description="Low complexity" evidence="1">
    <location>
        <begin position="75"/>
        <end position="110"/>
    </location>
</feature>